<feature type="compositionally biased region" description="Low complexity" evidence="11">
    <location>
        <begin position="68"/>
        <end position="77"/>
    </location>
</feature>
<name>A0A8H7BAD4_9PLEO</name>
<dbReference type="PANTHER" id="PTHR10408">
    <property type="entry name" value="STEROL O-ACYLTRANSFERASE"/>
    <property type="match status" value="1"/>
</dbReference>
<dbReference type="RefSeq" id="XP_038788495.1">
    <property type="nucleotide sequence ID" value="XM_038928788.1"/>
</dbReference>
<reference evidence="15" key="2">
    <citation type="submission" date="2020-08" db="EMBL/GenBank/DDBJ databases">
        <title>Draft Genome Sequence of Cumin Blight Pathogen Alternaria burnsii.</title>
        <authorList>
            <person name="Feng Z."/>
        </authorList>
    </citation>
    <scope>NUCLEOTIDE SEQUENCE</scope>
    <source>
        <strain evidence="15">CBS107.38</strain>
    </source>
</reference>
<feature type="compositionally biased region" description="Basic and acidic residues" evidence="11">
    <location>
        <begin position="998"/>
        <end position="1020"/>
    </location>
</feature>
<evidence type="ECO:0000256" key="7">
    <source>
        <dbReference type="ARBA" id="ARBA00022989"/>
    </source>
</evidence>
<feature type="compositionally biased region" description="Polar residues" evidence="11">
    <location>
        <begin position="1"/>
        <end position="18"/>
    </location>
</feature>
<dbReference type="InterPro" id="IPR024500">
    <property type="entry name" value="DUF3074"/>
</dbReference>
<feature type="domain" description="DUF3074" evidence="14">
    <location>
        <begin position="694"/>
        <end position="877"/>
    </location>
</feature>
<dbReference type="InterPro" id="IPR014371">
    <property type="entry name" value="Oat_ACAT_DAG_ARE"/>
</dbReference>
<reference evidence="15" key="1">
    <citation type="submission" date="2020-01" db="EMBL/GenBank/DDBJ databases">
        <authorList>
            <person name="Feng Z.H.Z."/>
        </authorList>
    </citation>
    <scope>NUCLEOTIDE SEQUENCE</scope>
    <source>
        <strain evidence="15">CBS107.38</strain>
    </source>
</reference>
<sequence>MAESTSYDATAHNGNTEFHSPRPRKPTRIDLLKPQLSDEAFNKNGTLREPGSGVSSGRSTPIPPDAPPSVQASSSARRQIRAQRKQRMFPTIDYVDRVSHFDPNSDYHDFRGFFVLFWIGLAIMVLTSMLRNLTETGYPFQIRQWALFKDKVVELGLVDGAMVFSTALSLPLQRQFLNQGPLRWNASGLVVQSIFQTIWLAFWTTYPFIRDWSWTAQVFFTLHLLAIFMKMHSYAFYNGHLSETLRRLNDLDTPDKASKVAAVRYPSSSTHLHEIPQSPSQEEPDPKKANAEYLSQLREDLALELASPLGNVSYPNNLTLYNFVDFVFCPTLCYELEYPRNASIRWLEVFYKTLAVFGCIFLMIITAEEFILPVLDVSAVRLQNSNGATDFTLILGETIGRLLFPFMITFLLVFLVIFEYILGAFAEITRFADRQFYADWWNSCDWLEFSREWNKPVHHFFRRHVYSASKNHMSRPLATTITFLISALAHELVMGCITRKFRGYGFIAMMLQMPIVMLQRSKWVRGRTLLNNVLFWCSMILGLSMMCALYSVALAPWSHPPHTSSKPGLYSIVTMAELHEALACLRPKEFSDVPTDNLEAFLPDILAKAEIIANSVPPPPNGTPYESAQRTRTEQQPATSSKDLTISQVRRPPPAPEHEGLQKSWGKPVKLGNNEAATGMSVFKMAGKDRHGAWFSRSSVHEGLGFDKWKRAMKSEFPESLQVQGGPGEGNIRGIGGDQRLEDMTVDGLGQLQVYQLSAQFPGPTSPREFITLLITSDTCLTDASKVASSVPRHFMVVSIPCSHPDAPPRTNMVRGFYESIEMIREIPMGDGDAETNPVEWIMVTRSDPGGGIPRFMVERNVPSSIVQDAVKFLDWACAKDDDVEAEVTAGTDRPTETPKVHDTERTFSPTEANGMGAGVGTSIVDRTGEAGSQYSLRRTRSDSSSSTSSSAESFASAEQFTTARDGLPIDREIPTPSTSSQQSLPLNEDTHRHKGLQKIEEKKEQLKAKLEEAREKHESGLQAETQKTDKEMQKANEKHEREKKKQQEKFEKEMRKLEERREKETRKLLLRQQKEADKNQLAKAQRERDEYKQRMDILEQENKLLKEQIGDLQHENTALVSRLGKTEEGIKILRAIKEGEKAPRAAGLEGDMKPTLLAFHGSGSNATVHTVQLARLMRVIKGYFEVESLEAPFPSQPGPGVLPFFEGCGPFKRWMQSTVTISDMKAGNSTNAMSPEVEDLVRTTVKRINSSGGKVVGLIGFSQGTKVVAGLLKGCQMRRALADKGADVTELDHLNFALGLSVCGSYPPPLIPPSVTAALEASGMSEKEQKELLAKRIELPAFHVQGLQDEWKWAGQGLIDGWYEIGEGKSVVRHWEQGHLYPVKPEESQEIGDWMLGVLGLVEGQMGNQAR</sequence>
<dbReference type="GO" id="GO:0005789">
    <property type="term" value="C:endoplasmic reticulum membrane"/>
    <property type="evidence" value="ECO:0007669"/>
    <property type="project" value="UniProtKB-SubCell"/>
</dbReference>
<feature type="domain" description="Serine hydrolase" evidence="13">
    <location>
        <begin position="1154"/>
        <end position="1390"/>
    </location>
</feature>
<gene>
    <name evidence="15" type="ORF">GT037_003741</name>
</gene>
<feature type="transmembrane region" description="Helical" evidence="12">
    <location>
        <begin position="533"/>
        <end position="557"/>
    </location>
</feature>
<dbReference type="Proteomes" id="UP000596902">
    <property type="component" value="Unassembled WGS sequence"/>
</dbReference>
<dbReference type="InterPro" id="IPR023393">
    <property type="entry name" value="START-like_dom_sf"/>
</dbReference>
<feature type="transmembrane region" description="Helical" evidence="12">
    <location>
        <begin position="214"/>
        <end position="237"/>
    </location>
</feature>
<keyword evidence="4 15" id="KW-0808">Transferase</keyword>
<feature type="region of interest" description="Disordered" evidence="11">
    <location>
        <begin position="267"/>
        <end position="288"/>
    </location>
</feature>
<evidence type="ECO:0000256" key="4">
    <source>
        <dbReference type="ARBA" id="ARBA00022679"/>
    </source>
</evidence>
<feature type="compositionally biased region" description="Basic and acidic residues" evidence="11">
    <location>
        <begin position="1027"/>
        <end position="1050"/>
    </location>
</feature>
<feature type="transmembrane region" description="Helical" evidence="12">
    <location>
        <begin position="113"/>
        <end position="133"/>
    </location>
</feature>
<dbReference type="InterPro" id="IPR005645">
    <property type="entry name" value="FSH-like_dom"/>
</dbReference>
<feature type="transmembrane region" description="Helical" evidence="12">
    <location>
        <begin position="184"/>
        <end position="202"/>
    </location>
</feature>
<evidence type="ECO:0000256" key="9">
    <source>
        <dbReference type="ARBA" id="ARBA00023315"/>
    </source>
</evidence>
<dbReference type="EMBL" id="JAAABM010000004">
    <property type="protein sequence ID" value="KAF7678360.1"/>
    <property type="molecule type" value="Genomic_DNA"/>
</dbReference>
<feature type="transmembrane region" description="Helical" evidence="12">
    <location>
        <begin position="349"/>
        <end position="367"/>
    </location>
</feature>
<comment type="similarity">
    <text evidence="3">Belongs to the membrane-bound acyltransferase family. Sterol o-acyltransferase subfamily.</text>
</comment>
<feature type="region of interest" description="Disordered" evidence="11">
    <location>
        <begin position="1071"/>
        <end position="1090"/>
    </location>
</feature>
<feature type="compositionally biased region" description="Basic and acidic residues" evidence="11">
    <location>
        <begin position="894"/>
        <end position="906"/>
    </location>
</feature>
<evidence type="ECO:0000256" key="3">
    <source>
        <dbReference type="ARBA" id="ARBA00009010"/>
    </source>
</evidence>
<dbReference type="Pfam" id="PF03062">
    <property type="entry name" value="MBOAT"/>
    <property type="match status" value="1"/>
</dbReference>
<keyword evidence="16" id="KW-1185">Reference proteome</keyword>
<keyword evidence="9 15" id="KW-0012">Acyltransferase</keyword>
<dbReference type="InterPro" id="IPR004299">
    <property type="entry name" value="MBOAT_fam"/>
</dbReference>
<dbReference type="CDD" id="cd08864">
    <property type="entry name" value="SRPBCC_DUF3074"/>
    <property type="match status" value="1"/>
</dbReference>
<dbReference type="Gene3D" id="3.30.530.20">
    <property type="match status" value="1"/>
</dbReference>
<dbReference type="GeneID" id="62201966"/>
<evidence type="ECO:0000259" key="14">
    <source>
        <dbReference type="Pfam" id="PF11274"/>
    </source>
</evidence>
<dbReference type="GO" id="GO:0008204">
    <property type="term" value="P:ergosterol metabolic process"/>
    <property type="evidence" value="ECO:0007669"/>
    <property type="project" value="TreeGrafter"/>
</dbReference>
<dbReference type="PANTHER" id="PTHR10408:SF9">
    <property type="entry name" value="STEROL O-ACYLTRANSFERASE 2-RELATED"/>
    <property type="match status" value="1"/>
</dbReference>
<accession>A0A8H7BAD4</accession>
<feature type="compositionally biased region" description="Low complexity" evidence="11">
    <location>
        <begin position="943"/>
        <end position="958"/>
    </location>
</feature>
<feature type="compositionally biased region" description="Low complexity" evidence="11">
    <location>
        <begin position="975"/>
        <end position="987"/>
    </location>
</feature>
<organism evidence="15 16">
    <name type="scientific">Alternaria burnsii</name>
    <dbReference type="NCBI Taxonomy" id="1187904"/>
    <lineage>
        <taxon>Eukaryota</taxon>
        <taxon>Fungi</taxon>
        <taxon>Dikarya</taxon>
        <taxon>Ascomycota</taxon>
        <taxon>Pezizomycotina</taxon>
        <taxon>Dothideomycetes</taxon>
        <taxon>Pleosporomycetidae</taxon>
        <taxon>Pleosporales</taxon>
        <taxon>Pleosporineae</taxon>
        <taxon>Pleosporaceae</taxon>
        <taxon>Alternaria</taxon>
        <taxon>Alternaria sect. Alternaria</taxon>
    </lineage>
</organism>
<evidence type="ECO:0000256" key="2">
    <source>
        <dbReference type="ARBA" id="ARBA00004685"/>
    </source>
</evidence>
<feature type="region of interest" description="Disordered" evidence="11">
    <location>
        <begin position="1"/>
        <end position="84"/>
    </location>
</feature>
<comment type="caution">
    <text evidence="15">The sequence shown here is derived from an EMBL/GenBank/DDBJ whole genome shotgun (WGS) entry which is preliminary data.</text>
</comment>
<keyword evidence="6" id="KW-0256">Endoplasmic reticulum</keyword>
<comment type="function">
    <text evidence="10">Sterol O-acyltransferase that catalyzes the formation of stery esters.</text>
</comment>
<dbReference type="Pfam" id="PF11274">
    <property type="entry name" value="DUF3074"/>
    <property type="match status" value="1"/>
</dbReference>
<protein>
    <submittedName>
        <fullName evidence="15">Sterol o-acyltransferase 1</fullName>
    </submittedName>
</protein>
<evidence type="ECO:0000256" key="1">
    <source>
        <dbReference type="ARBA" id="ARBA00004477"/>
    </source>
</evidence>
<evidence type="ECO:0000256" key="11">
    <source>
        <dbReference type="SAM" id="MobiDB-lite"/>
    </source>
</evidence>
<dbReference type="Pfam" id="PF03959">
    <property type="entry name" value="FSH1"/>
    <property type="match status" value="1"/>
</dbReference>
<evidence type="ECO:0000313" key="15">
    <source>
        <dbReference type="EMBL" id="KAF7678360.1"/>
    </source>
</evidence>
<evidence type="ECO:0000256" key="12">
    <source>
        <dbReference type="SAM" id="Phobius"/>
    </source>
</evidence>
<dbReference type="SUPFAM" id="SSF55961">
    <property type="entry name" value="Bet v1-like"/>
    <property type="match status" value="1"/>
</dbReference>
<comment type="pathway">
    <text evidence="2">Mycotoxin biosynthesis.</text>
</comment>
<evidence type="ECO:0000259" key="13">
    <source>
        <dbReference type="Pfam" id="PF03959"/>
    </source>
</evidence>
<dbReference type="InterPro" id="IPR029058">
    <property type="entry name" value="AB_hydrolase_fold"/>
</dbReference>
<proteinExistence type="inferred from homology"/>
<evidence type="ECO:0000313" key="16">
    <source>
        <dbReference type="Proteomes" id="UP000596902"/>
    </source>
</evidence>
<dbReference type="SUPFAM" id="SSF53474">
    <property type="entry name" value="alpha/beta-Hydrolases"/>
    <property type="match status" value="1"/>
</dbReference>
<feature type="transmembrane region" description="Helical" evidence="12">
    <location>
        <begin position="402"/>
        <end position="426"/>
    </location>
</feature>
<dbReference type="GO" id="GO:0034737">
    <property type="term" value="F:ergosterol O-acyltransferase activity"/>
    <property type="evidence" value="ECO:0007669"/>
    <property type="project" value="TreeGrafter"/>
</dbReference>
<dbReference type="Gene3D" id="3.40.50.1820">
    <property type="entry name" value="alpha/beta hydrolase"/>
    <property type="match status" value="1"/>
</dbReference>
<evidence type="ECO:0000256" key="8">
    <source>
        <dbReference type="ARBA" id="ARBA00023136"/>
    </source>
</evidence>
<keyword evidence="8 12" id="KW-0472">Membrane</keyword>
<feature type="compositionally biased region" description="Polar residues" evidence="11">
    <location>
        <begin position="624"/>
        <end position="648"/>
    </location>
</feature>
<keyword evidence="5 12" id="KW-0812">Transmembrane</keyword>
<evidence type="ECO:0000256" key="5">
    <source>
        <dbReference type="ARBA" id="ARBA00022692"/>
    </source>
</evidence>
<keyword evidence="7 12" id="KW-1133">Transmembrane helix</keyword>
<evidence type="ECO:0000256" key="10">
    <source>
        <dbReference type="ARBA" id="ARBA00023568"/>
    </source>
</evidence>
<feature type="region of interest" description="Disordered" evidence="11">
    <location>
        <begin position="613"/>
        <end position="669"/>
    </location>
</feature>
<feature type="region of interest" description="Disordered" evidence="11">
    <location>
        <begin position="887"/>
        <end position="1050"/>
    </location>
</feature>
<comment type="subcellular location">
    <subcellularLocation>
        <location evidence="1">Endoplasmic reticulum membrane</location>
        <topology evidence="1">Multi-pass membrane protein</topology>
    </subcellularLocation>
</comment>
<evidence type="ECO:0000256" key="6">
    <source>
        <dbReference type="ARBA" id="ARBA00022824"/>
    </source>
</evidence>